<protein>
    <submittedName>
        <fullName evidence="5">LacI family DNA-binding transcriptional regulator</fullName>
    </submittedName>
</protein>
<comment type="caution">
    <text evidence="5">The sequence shown here is derived from an EMBL/GenBank/DDBJ whole genome shotgun (WGS) entry which is preliminary data.</text>
</comment>
<evidence type="ECO:0000313" key="5">
    <source>
        <dbReference type="EMBL" id="MFH8249524.1"/>
    </source>
</evidence>
<dbReference type="CDD" id="cd01392">
    <property type="entry name" value="HTH_LacI"/>
    <property type="match status" value="1"/>
</dbReference>
<evidence type="ECO:0000259" key="4">
    <source>
        <dbReference type="PROSITE" id="PS50932"/>
    </source>
</evidence>
<evidence type="ECO:0000313" key="6">
    <source>
        <dbReference type="Proteomes" id="UP001610861"/>
    </source>
</evidence>
<dbReference type="Gene3D" id="3.40.50.2300">
    <property type="match status" value="2"/>
</dbReference>
<dbReference type="InterPro" id="IPR000843">
    <property type="entry name" value="HTH_LacI"/>
</dbReference>
<dbReference type="Pfam" id="PF13377">
    <property type="entry name" value="Peripla_BP_3"/>
    <property type="match status" value="1"/>
</dbReference>
<dbReference type="InterPro" id="IPR010982">
    <property type="entry name" value="Lambda_DNA-bd_dom_sf"/>
</dbReference>
<dbReference type="InterPro" id="IPR028082">
    <property type="entry name" value="Peripla_BP_I"/>
</dbReference>
<dbReference type="EMBL" id="JBIQWL010000001">
    <property type="protein sequence ID" value="MFH8249524.1"/>
    <property type="molecule type" value="Genomic_DNA"/>
</dbReference>
<dbReference type="PANTHER" id="PTHR30146:SF153">
    <property type="entry name" value="LACTOSE OPERON REPRESSOR"/>
    <property type="match status" value="1"/>
</dbReference>
<evidence type="ECO:0000256" key="2">
    <source>
        <dbReference type="ARBA" id="ARBA00023125"/>
    </source>
</evidence>
<dbReference type="PANTHER" id="PTHR30146">
    <property type="entry name" value="LACI-RELATED TRANSCRIPTIONAL REPRESSOR"/>
    <property type="match status" value="1"/>
</dbReference>
<dbReference type="SUPFAM" id="SSF47413">
    <property type="entry name" value="lambda repressor-like DNA-binding domains"/>
    <property type="match status" value="1"/>
</dbReference>
<dbReference type="GO" id="GO:0003677">
    <property type="term" value="F:DNA binding"/>
    <property type="evidence" value="ECO:0007669"/>
    <property type="project" value="UniProtKB-KW"/>
</dbReference>
<evidence type="ECO:0000256" key="3">
    <source>
        <dbReference type="ARBA" id="ARBA00023163"/>
    </source>
</evidence>
<dbReference type="PROSITE" id="PS50932">
    <property type="entry name" value="HTH_LACI_2"/>
    <property type="match status" value="1"/>
</dbReference>
<organism evidence="5 6">
    <name type="scientific">Microbacterium alkaliflavum</name>
    <dbReference type="NCBI Taxonomy" id="3248839"/>
    <lineage>
        <taxon>Bacteria</taxon>
        <taxon>Bacillati</taxon>
        <taxon>Actinomycetota</taxon>
        <taxon>Actinomycetes</taxon>
        <taxon>Micrococcales</taxon>
        <taxon>Microbacteriaceae</taxon>
        <taxon>Microbacterium</taxon>
    </lineage>
</organism>
<feature type="domain" description="HTH lacI-type" evidence="4">
    <location>
        <begin position="12"/>
        <end position="66"/>
    </location>
</feature>
<gene>
    <name evidence="5" type="ORF">ACH3VR_04055</name>
</gene>
<keyword evidence="2 5" id="KW-0238">DNA-binding</keyword>
<evidence type="ECO:0000256" key="1">
    <source>
        <dbReference type="ARBA" id="ARBA00023015"/>
    </source>
</evidence>
<dbReference type="RefSeq" id="WP_396639458.1">
    <property type="nucleotide sequence ID" value="NZ_JBIQWL010000001.1"/>
</dbReference>
<sequence>MADEAPGRSKRPSIYDVAKLAGVSHMTVSRVLNGSPNIRPATKERVEAAMSEMHYRPSSVARSLATQRTMRIGAMVDAPSEYGPKTTLLALEAAARDRGYSIVPFSNLGDDEAEFEEGIAELERQGIDALCIIGPRISTPRIVGEVAATMPVILIGDLTADGLVHIDIDQTGGVTAAVDHLLELGHRSLLHLAGPPHTVVGVARERAFVHAVSGTGVRWRTVIGDWSSESGYALGASAEAVADATAVFAANDQMALGVMHGLWSRGLRVPDDVSVVGFDDMPGAAHFLPPLTTVRQDLYHLGEVVIETAISAIGGEIVHSATVPSTLVIRSSTGPPR</sequence>
<dbReference type="Proteomes" id="UP001610861">
    <property type="component" value="Unassembled WGS sequence"/>
</dbReference>
<dbReference type="SUPFAM" id="SSF53822">
    <property type="entry name" value="Periplasmic binding protein-like I"/>
    <property type="match status" value="1"/>
</dbReference>
<keyword evidence="6" id="KW-1185">Reference proteome</keyword>
<accession>A0ABW7Q7F8</accession>
<dbReference type="SMART" id="SM00354">
    <property type="entry name" value="HTH_LACI"/>
    <property type="match status" value="1"/>
</dbReference>
<reference evidence="5 6" key="1">
    <citation type="submission" date="2024-09" db="EMBL/GenBank/DDBJ databases">
        <authorList>
            <person name="Pan X."/>
        </authorList>
    </citation>
    <scope>NUCLEOTIDE SEQUENCE [LARGE SCALE GENOMIC DNA]</scope>
    <source>
        <strain evidence="5 6">B2969</strain>
    </source>
</reference>
<dbReference type="Pfam" id="PF00356">
    <property type="entry name" value="LacI"/>
    <property type="match status" value="1"/>
</dbReference>
<proteinExistence type="predicted"/>
<dbReference type="CDD" id="cd01574">
    <property type="entry name" value="PBP1_LacI"/>
    <property type="match status" value="1"/>
</dbReference>
<keyword evidence="3" id="KW-0804">Transcription</keyword>
<name>A0ABW7Q7F8_9MICO</name>
<keyword evidence="1" id="KW-0805">Transcription regulation</keyword>
<dbReference type="PRINTS" id="PR00036">
    <property type="entry name" value="HTHLACI"/>
</dbReference>
<dbReference type="Gene3D" id="1.10.260.40">
    <property type="entry name" value="lambda repressor-like DNA-binding domains"/>
    <property type="match status" value="1"/>
</dbReference>
<dbReference type="PROSITE" id="PS00356">
    <property type="entry name" value="HTH_LACI_1"/>
    <property type="match status" value="1"/>
</dbReference>
<dbReference type="InterPro" id="IPR046335">
    <property type="entry name" value="LacI/GalR-like_sensor"/>
</dbReference>